<dbReference type="PROSITE" id="PS00687">
    <property type="entry name" value="ALDEHYDE_DEHYDR_GLU"/>
    <property type="match status" value="1"/>
</dbReference>
<dbReference type="Gene3D" id="3.40.605.10">
    <property type="entry name" value="Aldehyde Dehydrogenase, Chain A, domain 1"/>
    <property type="match status" value="1"/>
</dbReference>
<proteinExistence type="inferred from homology"/>
<sequence length="480" mass="52745">MNKLYINGDWVESTSNEIITVLNPATEEVIGEVPKGTKEDVDRAVDGAFTAQKKWAKESGATRAEVARKIGEAIERDKEEWIRLLVQEQGKTMAYARGEIDKSIQYCHYMAGFGLRMEGDTLPSERENEMLLVLKKPIGVVGGIVPWNFPVFVMLRKVIPPLVAGCSVVIKPSTETPLTAYKFAELVHELGLAPGLFQLVPGSGSEVGNAIAAHEKVSLVTMTGSFPAGSKVMEAAATNVKKVNLELGGKAPVIVTQNADIDEAVEHIVQSRIVNTGQVCTNAERVYVQESVIDTFNEKMADRMKAVKYGDPLKDSSVEMGPLISQDQLDDVVSAVQEAKDEGATIVVGGQAVTDRKGFFFEPTVITNAKHEMKIMTEEIFGPVLPITSYETLDQVIDWANDSEYGLSSSIFTNDYNEMMRAINELNFGEVYVNREHDEAIHGYHAGWRKSGVGGADGKYGFEDYLATTVAYLQYDRNKQ</sequence>
<gene>
    <name evidence="5" type="ORF">JOD17_000692</name>
</gene>
<accession>A0ABS2P945</accession>
<keyword evidence="6" id="KW-1185">Reference proteome</keyword>
<reference evidence="5 6" key="1">
    <citation type="submission" date="2021-01" db="EMBL/GenBank/DDBJ databases">
        <title>Genomic Encyclopedia of Type Strains, Phase IV (KMG-IV): sequencing the most valuable type-strain genomes for metagenomic binning, comparative biology and taxonomic classification.</title>
        <authorList>
            <person name="Goeker M."/>
        </authorList>
    </citation>
    <scope>NUCLEOTIDE SEQUENCE [LARGE SCALE GENOMIC DNA]</scope>
    <source>
        <strain evidence="5 6">DSM 25540</strain>
    </source>
</reference>
<comment type="similarity">
    <text evidence="3">Belongs to the aldehyde dehydrogenase family.</text>
</comment>
<dbReference type="SUPFAM" id="SSF53720">
    <property type="entry name" value="ALDH-like"/>
    <property type="match status" value="1"/>
</dbReference>
<evidence type="ECO:0000313" key="6">
    <source>
        <dbReference type="Proteomes" id="UP000741863"/>
    </source>
</evidence>
<dbReference type="InterPro" id="IPR029510">
    <property type="entry name" value="Ald_DH_CS_GLU"/>
</dbReference>
<comment type="caution">
    <text evidence="5">The sequence shown here is derived from an EMBL/GenBank/DDBJ whole genome shotgun (WGS) entry which is preliminary data.</text>
</comment>
<evidence type="ECO:0000256" key="1">
    <source>
        <dbReference type="ARBA" id="ARBA00023002"/>
    </source>
</evidence>
<dbReference type="InterPro" id="IPR016161">
    <property type="entry name" value="Ald_DH/histidinol_DH"/>
</dbReference>
<dbReference type="EC" id="1.2.1.22" evidence="5"/>
<dbReference type="InterPro" id="IPR016162">
    <property type="entry name" value="Ald_DH_N"/>
</dbReference>
<evidence type="ECO:0000256" key="3">
    <source>
        <dbReference type="RuleBase" id="RU003345"/>
    </source>
</evidence>
<feature type="domain" description="Aldehyde dehydrogenase" evidence="4">
    <location>
        <begin position="10"/>
        <end position="468"/>
    </location>
</feature>
<dbReference type="GO" id="GO:0008911">
    <property type="term" value="F:lactaldehyde dehydrogenase (NAD+) activity"/>
    <property type="evidence" value="ECO:0007669"/>
    <property type="project" value="UniProtKB-EC"/>
</dbReference>
<dbReference type="Proteomes" id="UP000741863">
    <property type="component" value="Unassembled WGS sequence"/>
</dbReference>
<name>A0ABS2P945_9BACL</name>
<organism evidence="5 6">
    <name type="scientific">Geomicrobium sediminis</name>
    <dbReference type="NCBI Taxonomy" id="1347788"/>
    <lineage>
        <taxon>Bacteria</taxon>
        <taxon>Bacillati</taxon>
        <taxon>Bacillota</taxon>
        <taxon>Bacilli</taxon>
        <taxon>Bacillales</taxon>
        <taxon>Geomicrobium</taxon>
    </lineage>
</organism>
<dbReference type="Gene3D" id="3.40.309.10">
    <property type="entry name" value="Aldehyde Dehydrogenase, Chain A, domain 2"/>
    <property type="match status" value="1"/>
</dbReference>
<dbReference type="PANTHER" id="PTHR11699">
    <property type="entry name" value="ALDEHYDE DEHYDROGENASE-RELATED"/>
    <property type="match status" value="1"/>
</dbReference>
<evidence type="ECO:0000256" key="2">
    <source>
        <dbReference type="PROSITE-ProRule" id="PRU10007"/>
    </source>
</evidence>
<dbReference type="CDD" id="cd07088">
    <property type="entry name" value="ALDH_LactADH-AldA"/>
    <property type="match status" value="1"/>
</dbReference>
<dbReference type="Pfam" id="PF00171">
    <property type="entry name" value="Aldedh"/>
    <property type="match status" value="1"/>
</dbReference>
<dbReference type="InterPro" id="IPR016163">
    <property type="entry name" value="Ald_DH_C"/>
</dbReference>
<evidence type="ECO:0000259" key="4">
    <source>
        <dbReference type="Pfam" id="PF00171"/>
    </source>
</evidence>
<dbReference type="EMBL" id="JAFBEC010000002">
    <property type="protein sequence ID" value="MBM7631600.1"/>
    <property type="molecule type" value="Genomic_DNA"/>
</dbReference>
<evidence type="ECO:0000313" key="5">
    <source>
        <dbReference type="EMBL" id="MBM7631600.1"/>
    </source>
</evidence>
<keyword evidence="1 3" id="KW-0560">Oxidoreductase</keyword>
<dbReference type="GO" id="GO:0050569">
    <property type="term" value="F:glycolaldehyde dehydrogenase (NAD+) activity"/>
    <property type="evidence" value="ECO:0007669"/>
    <property type="project" value="UniProtKB-EC"/>
</dbReference>
<dbReference type="EC" id="1.2.1.21" evidence="5"/>
<dbReference type="RefSeq" id="WP_204695711.1">
    <property type="nucleotide sequence ID" value="NZ_JAFBEC010000002.1"/>
</dbReference>
<dbReference type="InterPro" id="IPR015590">
    <property type="entry name" value="Aldehyde_DH_dom"/>
</dbReference>
<protein>
    <submittedName>
        <fullName evidence="5">Lactaldehyde dehydrogenase/glycolaldehyde dehydrogenase</fullName>
        <ecNumber evidence="5">1.2.1.21</ecNumber>
        <ecNumber evidence="5">1.2.1.22</ecNumber>
    </submittedName>
</protein>
<dbReference type="NCBIfam" id="NF007497">
    <property type="entry name" value="PRK10090.1"/>
    <property type="match status" value="1"/>
</dbReference>
<feature type="active site" evidence="2">
    <location>
        <position position="246"/>
    </location>
</feature>